<dbReference type="NCBIfam" id="TIGR01888">
    <property type="entry name" value="cas_cmr3"/>
    <property type="match status" value="1"/>
</dbReference>
<accession>A0A1H7WW49</accession>
<dbReference type="Gene3D" id="2.60.40.4350">
    <property type="match status" value="1"/>
</dbReference>
<evidence type="ECO:0000313" key="3">
    <source>
        <dbReference type="Proteomes" id="UP000198883"/>
    </source>
</evidence>
<dbReference type="EMBL" id="JASAVS010000011">
    <property type="protein sequence ID" value="MDP8085459.1"/>
    <property type="molecule type" value="Genomic_DNA"/>
</dbReference>
<proteinExistence type="predicted"/>
<reference evidence="3" key="1">
    <citation type="submission" date="2016-10" db="EMBL/GenBank/DDBJ databases">
        <authorList>
            <person name="Varghese N."/>
            <person name="Submissions S."/>
        </authorList>
    </citation>
    <scope>NUCLEOTIDE SEQUENCE [LARGE SCALE GENOMIC DNA]</scope>
    <source>
        <strain evidence="3">DSM 24204</strain>
    </source>
</reference>
<evidence type="ECO:0000313" key="1">
    <source>
        <dbReference type="EMBL" id="MDP8085459.1"/>
    </source>
</evidence>
<evidence type="ECO:0000313" key="4">
    <source>
        <dbReference type="Proteomes" id="UP001224812"/>
    </source>
</evidence>
<dbReference type="AlphaFoldDB" id="A0A1H7WW49"/>
<organism evidence="2 3">
    <name type="scientific">Phocoenobacter skyensis</name>
    <dbReference type="NCBI Taxonomy" id="97481"/>
    <lineage>
        <taxon>Bacteria</taxon>
        <taxon>Pseudomonadati</taxon>
        <taxon>Pseudomonadota</taxon>
        <taxon>Gammaproteobacteria</taxon>
        <taxon>Pasteurellales</taxon>
        <taxon>Pasteurellaceae</taxon>
        <taxon>Phocoenobacter</taxon>
    </lineage>
</organism>
<protein>
    <submittedName>
        <fullName evidence="2">CRISPR type III-B/RAMP module-associated protein Cmr3</fullName>
    </submittedName>
    <submittedName>
        <fullName evidence="1">Type III-B CRISPR module-associated protein Cmr3</fullName>
    </submittedName>
</protein>
<keyword evidence="4" id="KW-1185">Reference proteome</keyword>
<dbReference type="Pfam" id="PF09700">
    <property type="entry name" value="Cas_Cmr3"/>
    <property type="match status" value="1"/>
</dbReference>
<dbReference type="Proteomes" id="UP001224812">
    <property type="component" value="Unassembled WGS sequence"/>
</dbReference>
<dbReference type="Gene3D" id="3.30.70.2940">
    <property type="match status" value="1"/>
</dbReference>
<dbReference type="InterPro" id="IPR019117">
    <property type="entry name" value="CRISPR-assoc_protein_Cmr3"/>
</dbReference>
<dbReference type="STRING" id="97481.SAMN05444853_11014"/>
<reference evidence="2" key="2">
    <citation type="submission" date="2016-10" db="EMBL/GenBank/DDBJ databases">
        <authorList>
            <person name="de Groot N.N."/>
        </authorList>
    </citation>
    <scope>NUCLEOTIDE SEQUENCE [LARGE SCALE GENOMIC DNA]</scope>
    <source>
        <strain evidence="2">DSM 24204</strain>
    </source>
</reference>
<dbReference type="RefSeq" id="WP_090921469.1">
    <property type="nucleotide sequence ID" value="NZ_CP016180.1"/>
</dbReference>
<reference evidence="1 4" key="3">
    <citation type="journal article" date="2023" name="Front. Microbiol.">
        <title>Phylogeography and host specificity of Pasteurellaceae pathogenic to sea-farmed fish in the north-east Atlantic.</title>
        <authorList>
            <person name="Gulla S."/>
            <person name="Colquhoun D.J."/>
            <person name="Olsen A.B."/>
            <person name="Spilsberg B."/>
            <person name="Lagesen K."/>
            <person name="Aakesson C.P."/>
            <person name="Strom S."/>
            <person name="Manji F."/>
            <person name="Birkbeck T.H."/>
            <person name="Nilsen H.K."/>
        </authorList>
    </citation>
    <scope>NUCLEOTIDE SEQUENCE [LARGE SCALE GENOMIC DNA]</scope>
    <source>
        <strain evidence="1 4">VIO11850</strain>
    </source>
</reference>
<dbReference type="InterPro" id="IPR010165">
    <property type="entry name" value="CRISPR-Cmr3_IIIB"/>
</dbReference>
<dbReference type="GeneID" id="83543891"/>
<dbReference type="EMBL" id="FOBN01000010">
    <property type="protein sequence ID" value="SEM25157.1"/>
    <property type="molecule type" value="Genomic_DNA"/>
</dbReference>
<dbReference type="Proteomes" id="UP000198883">
    <property type="component" value="Unassembled WGS sequence"/>
</dbReference>
<dbReference type="OrthoDB" id="6162707at2"/>
<sequence>MSHSFQHYLFEPIDSWFFREARSMDSSGTNTLSSLFPPPTKTLLGAIRHHIGEKYNADKGKTWKDLETGELRKIIGYGEDYEGSSFQAQGSWLFYNDQLYFPASACLVKKADNQGYGFFQLKQDEKEKILASDMGNKNFVRCDAGDKPLENYWLSRTGWELVLRGMLPAEAELLAKEDILIGEPRLGIGLENKSTQKGMLYTTEHIRLKDKDNKDIKVYLGVDIGEENKNYLPDSQLIRFGGEARMAEMKKDKNDDQRFSLPEMTLFDESNCDNNEVILVVYLLTPMPVANLEKVINNAQTQIMIDGIQSDIETAIIGKVQRFGGWDMVNHKPSPLRSYLPAGSCWYIRCNPTTAKELLKKQGAYLTRGNEKVQGYGQILIGLNPTISK</sequence>
<gene>
    <name evidence="1" type="primary">cmr3</name>
    <name evidence="1" type="ORF">QJT92_05910</name>
    <name evidence="2" type="ORF">SAMN05444853_11014</name>
</gene>
<name>A0A1H7WW49_9PAST</name>
<evidence type="ECO:0000313" key="2">
    <source>
        <dbReference type="EMBL" id="SEM25157.1"/>
    </source>
</evidence>